<dbReference type="OrthoDB" id="9781621at2"/>
<evidence type="ECO:0000313" key="8">
    <source>
        <dbReference type="Proteomes" id="UP000052167"/>
    </source>
</evidence>
<protein>
    <recommendedName>
        <fullName evidence="6">FAD/NAD(P)-binding domain-containing protein</fullName>
    </recommendedName>
</protein>
<dbReference type="SUPFAM" id="SSF51905">
    <property type="entry name" value="FAD/NAD(P)-binding domain"/>
    <property type="match status" value="1"/>
</dbReference>
<dbReference type="AlphaFoldDB" id="A0A922P0W2"/>
<evidence type="ECO:0000313" key="7">
    <source>
        <dbReference type="EMBL" id="KEQ03065.1"/>
    </source>
</evidence>
<sequence>MTVQEVQLGRPNDARGDAYRRHVVVIGGGFGGLACARELGHSGVQATLIDRRNHNLFQPLHYQVATAALSRADISEPIRRGMSWKKSLGWKPIATNYGRPNHRFVSNLTNPASRLKEIDAQLRNLGFPKLAQPMNISS</sequence>
<keyword evidence="3" id="KW-0285">Flavoprotein</keyword>
<keyword evidence="5" id="KW-0560">Oxidoreductase</keyword>
<proteinExistence type="inferred from homology"/>
<evidence type="ECO:0000259" key="6">
    <source>
        <dbReference type="Pfam" id="PF07992"/>
    </source>
</evidence>
<dbReference type="GO" id="GO:0019646">
    <property type="term" value="P:aerobic electron transport chain"/>
    <property type="evidence" value="ECO:0007669"/>
    <property type="project" value="TreeGrafter"/>
</dbReference>
<keyword evidence="4" id="KW-0274">FAD</keyword>
<evidence type="ECO:0000256" key="3">
    <source>
        <dbReference type="ARBA" id="ARBA00022630"/>
    </source>
</evidence>
<dbReference type="PANTHER" id="PTHR42913">
    <property type="entry name" value="APOPTOSIS-INDUCING FACTOR 1"/>
    <property type="match status" value="1"/>
</dbReference>
<dbReference type="GO" id="GO:0003955">
    <property type="term" value="F:NAD(P)H dehydrogenase (quinone) activity"/>
    <property type="evidence" value="ECO:0007669"/>
    <property type="project" value="TreeGrafter"/>
</dbReference>
<name>A0A922P0W2_9HYPH</name>
<evidence type="ECO:0000256" key="4">
    <source>
        <dbReference type="ARBA" id="ARBA00022827"/>
    </source>
</evidence>
<comment type="caution">
    <text evidence="7">The sequence shown here is derived from an EMBL/GenBank/DDBJ whole genome shotgun (WGS) entry which is preliminary data.</text>
</comment>
<dbReference type="InterPro" id="IPR036188">
    <property type="entry name" value="FAD/NAD-bd_sf"/>
</dbReference>
<gene>
    <name evidence="7" type="ORF">GV68_17985</name>
</gene>
<evidence type="ECO:0000256" key="1">
    <source>
        <dbReference type="ARBA" id="ARBA00001974"/>
    </source>
</evidence>
<dbReference type="InterPro" id="IPR023753">
    <property type="entry name" value="FAD/NAD-binding_dom"/>
</dbReference>
<keyword evidence="8" id="KW-1185">Reference proteome</keyword>
<dbReference type="Pfam" id="PF07992">
    <property type="entry name" value="Pyr_redox_2"/>
    <property type="match status" value="1"/>
</dbReference>
<reference evidence="7 8" key="1">
    <citation type="submission" date="2014-06" db="EMBL/GenBank/DDBJ databases">
        <title>Rhizobium pelagicum/R2-400B4.</title>
        <authorList>
            <person name="Kimes N.E."/>
            <person name="Lopez-Perez M."/>
        </authorList>
    </citation>
    <scope>NUCLEOTIDE SEQUENCE [LARGE SCALE GENOMIC DNA]</scope>
    <source>
        <strain evidence="7 8">R2-400B4</strain>
    </source>
</reference>
<dbReference type="InterPro" id="IPR051169">
    <property type="entry name" value="NADH-Q_oxidoreductase"/>
</dbReference>
<evidence type="ECO:0000256" key="2">
    <source>
        <dbReference type="ARBA" id="ARBA00005272"/>
    </source>
</evidence>
<dbReference type="RefSeq" id="WP_037169293.1">
    <property type="nucleotide sequence ID" value="NZ_JOKI01000034.1"/>
</dbReference>
<comment type="similarity">
    <text evidence="2">Belongs to the NADH dehydrogenase family.</text>
</comment>
<dbReference type="Gene3D" id="3.50.50.100">
    <property type="match status" value="1"/>
</dbReference>
<dbReference type="PANTHER" id="PTHR42913:SF3">
    <property type="entry name" value="64 KDA MITOCHONDRIAL NADH DEHYDROGENASE (EUROFUNG)"/>
    <property type="match status" value="1"/>
</dbReference>
<evidence type="ECO:0000256" key="5">
    <source>
        <dbReference type="ARBA" id="ARBA00023002"/>
    </source>
</evidence>
<dbReference type="EMBL" id="JOKJ01000038">
    <property type="protein sequence ID" value="KEQ03065.1"/>
    <property type="molecule type" value="Genomic_DNA"/>
</dbReference>
<organism evidence="7 8">
    <name type="scientific">Pseudorhizobium pelagicum</name>
    <dbReference type="NCBI Taxonomy" id="1509405"/>
    <lineage>
        <taxon>Bacteria</taxon>
        <taxon>Pseudomonadati</taxon>
        <taxon>Pseudomonadota</taxon>
        <taxon>Alphaproteobacteria</taxon>
        <taxon>Hyphomicrobiales</taxon>
        <taxon>Rhizobiaceae</taxon>
        <taxon>Rhizobium/Agrobacterium group</taxon>
        <taxon>Pseudorhizobium</taxon>
    </lineage>
</organism>
<dbReference type="Proteomes" id="UP000052167">
    <property type="component" value="Unassembled WGS sequence"/>
</dbReference>
<feature type="domain" description="FAD/NAD(P)-binding" evidence="6">
    <location>
        <begin position="22"/>
        <end position="89"/>
    </location>
</feature>
<accession>A0A922P0W2</accession>
<comment type="cofactor">
    <cofactor evidence="1">
        <name>FAD</name>
        <dbReference type="ChEBI" id="CHEBI:57692"/>
    </cofactor>
</comment>